<dbReference type="Gene3D" id="1.25.40.1010">
    <property type="match status" value="1"/>
</dbReference>
<protein>
    <submittedName>
        <fullName evidence="1">Uncharacterized protein</fullName>
    </submittedName>
</protein>
<gene>
    <name evidence="1" type="ORF">PSTG_04552</name>
</gene>
<evidence type="ECO:0000313" key="2">
    <source>
        <dbReference type="Proteomes" id="UP000054564"/>
    </source>
</evidence>
<accession>A0A0L0VST8</accession>
<dbReference type="Proteomes" id="UP000054564">
    <property type="component" value="Unassembled WGS sequence"/>
</dbReference>
<name>A0A0L0VST8_9BASI</name>
<comment type="caution">
    <text evidence="1">The sequence shown here is derived from an EMBL/GenBank/DDBJ whole genome shotgun (WGS) entry which is preliminary data.</text>
</comment>
<keyword evidence="2" id="KW-1185">Reference proteome</keyword>
<reference evidence="2" key="1">
    <citation type="submission" date="2014-03" db="EMBL/GenBank/DDBJ databases">
        <title>The Genome Sequence of Puccinia striiformis f. sp. tritici PST-78.</title>
        <authorList>
            <consortium name="The Broad Institute Genome Sequencing Platform"/>
            <person name="Cuomo C."/>
            <person name="Hulbert S."/>
            <person name="Chen X."/>
            <person name="Walker B."/>
            <person name="Young S.K."/>
            <person name="Zeng Q."/>
            <person name="Gargeya S."/>
            <person name="Fitzgerald M."/>
            <person name="Haas B."/>
            <person name="Abouelleil A."/>
            <person name="Alvarado L."/>
            <person name="Arachchi H.M."/>
            <person name="Berlin A.M."/>
            <person name="Chapman S.B."/>
            <person name="Goldberg J."/>
            <person name="Griggs A."/>
            <person name="Gujja S."/>
            <person name="Hansen M."/>
            <person name="Howarth C."/>
            <person name="Imamovic A."/>
            <person name="Larimer J."/>
            <person name="McCowan C."/>
            <person name="Montmayeur A."/>
            <person name="Murphy C."/>
            <person name="Neiman D."/>
            <person name="Pearson M."/>
            <person name="Priest M."/>
            <person name="Roberts A."/>
            <person name="Saif S."/>
            <person name="Shea T."/>
            <person name="Sisk P."/>
            <person name="Sykes S."/>
            <person name="Wortman J."/>
            <person name="Nusbaum C."/>
            <person name="Birren B."/>
        </authorList>
    </citation>
    <scope>NUCLEOTIDE SEQUENCE [LARGE SCALE GENOMIC DNA]</scope>
    <source>
        <strain evidence="2">race PST-78</strain>
    </source>
</reference>
<organism evidence="1 2">
    <name type="scientific">Puccinia striiformis f. sp. tritici PST-78</name>
    <dbReference type="NCBI Taxonomy" id="1165861"/>
    <lineage>
        <taxon>Eukaryota</taxon>
        <taxon>Fungi</taxon>
        <taxon>Dikarya</taxon>
        <taxon>Basidiomycota</taxon>
        <taxon>Pucciniomycotina</taxon>
        <taxon>Pucciniomycetes</taxon>
        <taxon>Pucciniales</taxon>
        <taxon>Pucciniaceae</taxon>
        <taxon>Puccinia</taxon>
    </lineage>
</organism>
<dbReference type="STRING" id="1165861.A0A0L0VST8"/>
<dbReference type="EMBL" id="AJIL01000024">
    <property type="protein sequence ID" value="KNF02348.1"/>
    <property type="molecule type" value="Genomic_DNA"/>
</dbReference>
<dbReference type="AlphaFoldDB" id="A0A0L0VST8"/>
<sequence>MVEIKAKAPAALDAKKEVIPPIVNDDPTGKKLFKNENPLEIANELLAPIEDDLARLSAKSIVDPTKRSIWHGVYLCRLEIELRRDKPLLALRALLKSQSS</sequence>
<proteinExistence type="predicted"/>
<evidence type="ECO:0000313" key="1">
    <source>
        <dbReference type="EMBL" id="KNF02348.1"/>
    </source>
</evidence>